<gene>
    <name evidence="7" type="ORF">FC32_GL000132</name>
</gene>
<dbReference type="GO" id="GO:0005886">
    <property type="term" value="C:plasma membrane"/>
    <property type="evidence" value="ECO:0007669"/>
    <property type="project" value="TreeGrafter"/>
</dbReference>
<dbReference type="AlphaFoldDB" id="A0A0R1TUY3"/>
<dbReference type="SMART" id="SM01091">
    <property type="entry name" value="CorC_HlyC"/>
    <property type="match status" value="1"/>
</dbReference>
<keyword evidence="1" id="KW-0677">Repeat</keyword>
<reference evidence="7 8" key="1">
    <citation type="journal article" date="2015" name="Genome Announc.">
        <title>Expanding the biotechnology potential of lactobacilli through comparative genomics of 213 strains and associated genera.</title>
        <authorList>
            <person name="Sun Z."/>
            <person name="Harris H.M."/>
            <person name="McCann A."/>
            <person name="Guo C."/>
            <person name="Argimon S."/>
            <person name="Zhang W."/>
            <person name="Yang X."/>
            <person name="Jeffery I.B."/>
            <person name="Cooney J.C."/>
            <person name="Kagawa T.F."/>
            <person name="Liu W."/>
            <person name="Song Y."/>
            <person name="Salvetti E."/>
            <person name="Wrobel A."/>
            <person name="Rasinkangas P."/>
            <person name="Parkhill J."/>
            <person name="Rea M.C."/>
            <person name="O'Sullivan O."/>
            <person name="Ritari J."/>
            <person name="Douillard F.P."/>
            <person name="Paul Ross R."/>
            <person name="Yang R."/>
            <person name="Briner A.E."/>
            <person name="Felis G.E."/>
            <person name="de Vos W.M."/>
            <person name="Barrangou R."/>
            <person name="Klaenhammer T.R."/>
            <person name="Caufield P.W."/>
            <person name="Cui Y."/>
            <person name="Zhang H."/>
            <person name="O'Toole P.W."/>
        </authorList>
    </citation>
    <scope>NUCLEOTIDE SEQUENCE [LARGE SCALE GENOMIC DNA]</scope>
    <source>
        <strain evidence="7 8">DSM 16634</strain>
    </source>
</reference>
<dbReference type="PROSITE" id="PS51371">
    <property type="entry name" value="CBS"/>
    <property type="match status" value="1"/>
</dbReference>
<evidence type="ECO:0000313" key="8">
    <source>
        <dbReference type="Proteomes" id="UP000051324"/>
    </source>
</evidence>
<dbReference type="InterPro" id="IPR000644">
    <property type="entry name" value="CBS_dom"/>
</dbReference>
<dbReference type="Gene3D" id="3.30.465.10">
    <property type="match status" value="1"/>
</dbReference>
<evidence type="ECO:0000256" key="2">
    <source>
        <dbReference type="ARBA" id="ARBA00023122"/>
    </source>
</evidence>
<keyword evidence="5" id="KW-0812">Transmembrane</keyword>
<dbReference type="PANTHER" id="PTHR22777:SF17">
    <property type="entry name" value="UPF0053 PROTEIN SLL0260"/>
    <property type="match status" value="1"/>
</dbReference>
<evidence type="ECO:0000256" key="1">
    <source>
        <dbReference type="ARBA" id="ARBA00022737"/>
    </source>
</evidence>
<keyword evidence="4" id="KW-0175">Coiled coil</keyword>
<accession>A0A0R1TUY3</accession>
<organism evidence="7 8">
    <name type="scientific">Ligilactobacillus apodemi DSM 16634 = JCM 16172</name>
    <dbReference type="NCBI Taxonomy" id="1423724"/>
    <lineage>
        <taxon>Bacteria</taxon>
        <taxon>Bacillati</taxon>
        <taxon>Bacillota</taxon>
        <taxon>Bacilli</taxon>
        <taxon>Lactobacillales</taxon>
        <taxon>Lactobacillaceae</taxon>
        <taxon>Ligilactobacillus</taxon>
    </lineage>
</organism>
<dbReference type="FunFam" id="3.10.580.10:FF:000002">
    <property type="entry name" value="Magnesium/cobalt efflux protein CorC"/>
    <property type="match status" value="1"/>
</dbReference>
<keyword evidence="8" id="KW-1185">Reference proteome</keyword>
<dbReference type="PANTHER" id="PTHR22777">
    <property type="entry name" value="HEMOLYSIN-RELATED"/>
    <property type="match status" value="1"/>
</dbReference>
<dbReference type="InterPro" id="IPR016169">
    <property type="entry name" value="FAD-bd_PCMH_sub2"/>
</dbReference>
<protein>
    <submittedName>
        <fullName evidence="7">Hemolysin-like protein</fullName>
    </submittedName>
</protein>
<feature type="transmembrane region" description="Helical" evidence="5">
    <location>
        <begin position="52"/>
        <end position="70"/>
    </location>
</feature>
<sequence>MNPDPGHPLLWGAIALGALVIFLSNALSLSALKMITSSEEAELNFKETDVIVVRLGEFLWGFIFLMSSMFSLQNLALGLIVLIVLLLTCCLFVLEAIVANRVSGENKRLLCQRFSFFIKAQSFIYAPTVKIVARFNQKATAKTETDPPFETIVETIQQQQENSELDTDDFEMINGVLSLHDKTAREVMVPRTDAFMIDITNDNDRNIDSILEMDYSRIPVYHEDKDNIVGVIHIKNMLKRARQFGFDRLTIRQVMHPAFFVPESTPIDELLRQMKKTQNQMAILLDEYGGVVGLTTLEDLLEEIVGDIEDESDEPDKLIEQVEENEFIVQGKMTLTEFNDEFGTKLEMSDVDTIAGYIIAKTGKIPDDGEELTITEDDGLRLRTVEIVDDTRITKVLATIPAQLAGWRKMRALAREEEQE</sequence>
<dbReference type="EMBL" id="AZFT01000043">
    <property type="protein sequence ID" value="KRL85089.1"/>
    <property type="molecule type" value="Genomic_DNA"/>
</dbReference>
<dbReference type="InterPro" id="IPR005170">
    <property type="entry name" value="Transptr-assoc_dom"/>
</dbReference>
<dbReference type="Pfam" id="PF03471">
    <property type="entry name" value="CorC_HlyC"/>
    <property type="match status" value="1"/>
</dbReference>
<feature type="transmembrane region" description="Helical" evidence="5">
    <location>
        <begin position="76"/>
        <end position="98"/>
    </location>
</feature>
<dbReference type="GO" id="GO:0050660">
    <property type="term" value="F:flavin adenine dinucleotide binding"/>
    <property type="evidence" value="ECO:0007669"/>
    <property type="project" value="InterPro"/>
</dbReference>
<dbReference type="InterPro" id="IPR036318">
    <property type="entry name" value="FAD-bd_PCMH-like_sf"/>
</dbReference>
<comment type="caution">
    <text evidence="7">The sequence shown here is derived from an EMBL/GenBank/DDBJ whole genome shotgun (WGS) entry which is preliminary data.</text>
</comment>
<keyword evidence="2 3" id="KW-0129">CBS domain</keyword>
<dbReference type="Proteomes" id="UP000051324">
    <property type="component" value="Unassembled WGS sequence"/>
</dbReference>
<dbReference type="CDD" id="cd04590">
    <property type="entry name" value="CBS_pair_CorC_HlyC_assoc"/>
    <property type="match status" value="1"/>
</dbReference>
<keyword evidence="5" id="KW-1133">Transmembrane helix</keyword>
<feature type="transmembrane region" description="Helical" evidence="5">
    <location>
        <begin position="12"/>
        <end position="32"/>
    </location>
</feature>
<evidence type="ECO:0000256" key="3">
    <source>
        <dbReference type="PROSITE-ProRule" id="PRU00703"/>
    </source>
</evidence>
<dbReference type="InterPro" id="IPR044751">
    <property type="entry name" value="Ion_transp-like_CBS"/>
</dbReference>
<evidence type="ECO:0000313" key="7">
    <source>
        <dbReference type="EMBL" id="KRL85089.1"/>
    </source>
</evidence>
<evidence type="ECO:0000256" key="5">
    <source>
        <dbReference type="SAM" id="Phobius"/>
    </source>
</evidence>
<dbReference type="Pfam" id="PF00571">
    <property type="entry name" value="CBS"/>
    <property type="match status" value="2"/>
</dbReference>
<dbReference type="Gene3D" id="3.10.580.10">
    <property type="entry name" value="CBS-domain"/>
    <property type="match status" value="1"/>
</dbReference>
<dbReference type="PATRIC" id="fig|1423724.4.peg.140"/>
<dbReference type="STRING" id="1423724.FC32_GL000132"/>
<dbReference type="eggNOG" id="COG1253">
    <property type="taxonomic scope" value="Bacteria"/>
</dbReference>
<feature type="domain" description="CBS" evidence="6">
    <location>
        <begin position="254"/>
        <end position="311"/>
    </location>
</feature>
<evidence type="ECO:0000259" key="6">
    <source>
        <dbReference type="PROSITE" id="PS51371"/>
    </source>
</evidence>
<dbReference type="SUPFAM" id="SSF56176">
    <property type="entry name" value="FAD-binding/transporter-associated domain-like"/>
    <property type="match status" value="1"/>
</dbReference>
<feature type="coiled-coil region" evidence="4">
    <location>
        <begin position="267"/>
        <end position="314"/>
    </location>
</feature>
<name>A0A0R1TUY3_9LACO</name>
<evidence type="ECO:0000256" key="4">
    <source>
        <dbReference type="SAM" id="Coils"/>
    </source>
</evidence>
<proteinExistence type="predicted"/>
<dbReference type="SUPFAM" id="SSF54631">
    <property type="entry name" value="CBS-domain pair"/>
    <property type="match status" value="1"/>
</dbReference>
<dbReference type="InterPro" id="IPR046342">
    <property type="entry name" value="CBS_dom_sf"/>
</dbReference>
<dbReference type="OrthoDB" id="9798188at2"/>
<keyword evidence="5" id="KW-0472">Membrane</keyword>